<evidence type="ECO:0000256" key="1">
    <source>
        <dbReference type="SAM" id="MobiDB-lite"/>
    </source>
</evidence>
<evidence type="ECO:0000313" key="2">
    <source>
        <dbReference type="EMBL" id="GAV78719.1"/>
    </source>
</evidence>
<keyword evidence="3" id="KW-1185">Reference proteome</keyword>
<dbReference type="InParanoid" id="A0A1Q3CER4"/>
<dbReference type="AlphaFoldDB" id="A0A1Q3CER4"/>
<dbReference type="FunCoup" id="A0A1Q3CER4">
    <property type="interactions" value="699"/>
</dbReference>
<dbReference type="STRING" id="3775.A0A1Q3CER4"/>
<dbReference type="OrthoDB" id="1918704at2759"/>
<sequence>MAMRCLVASHGYPPDPGLVFHQEQSINRVTKMQDYHRYVPGQGASQEMVKLGSLNLRPNHFEVPRKFIGGLSESDEFVKIDSTLRIPVFIDGQETRPDSVLFNFGMAEQYTRHEKIFQFLMSGSSEAEGGALELLLSDLMGLQALTSDVHQRPLAPSRIHPSCEFYAQKPFMDFVGEVVRNSKNTIDPDGRVLFTGSGTEMKDLLSFVADFYLSKDSSKWRKQTVLVPHFNWMDRNKALANIHGSYVNLDAATVAPLKSSPEKSKLNPSQKKKSKKGGRERNLYELNYFHACESLLALMVDQRRTILPLKKSGPELPDLLTHLSAGIAGTGLAVLFSVIGKLACGTVPFCVSKVCNAGLGFGLLWLSLAVNRLRDTIVYTCKNASKLGLKDEEMMRQVDKTVKEIYFRAATLMAVALLRLA</sequence>
<reference evidence="3" key="1">
    <citation type="submission" date="2016-04" db="EMBL/GenBank/DDBJ databases">
        <title>Cephalotus genome sequencing.</title>
        <authorList>
            <person name="Fukushima K."/>
            <person name="Hasebe M."/>
            <person name="Fang X."/>
        </authorList>
    </citation>
    <scope>NUCLEOTIDE SEQUENCE [LARGE SCALE GENOMIC DNA]</scope>
    <source>
        <strain evidence="3">cv. St1</strain>
    </source>
</reference>
<gene>
    <name evidence="2" type="ORF">CFOL_v3_22184</name>
</gene>
<protein>
    <submittedName>
        <fullName evidence="2">Uncharacterized protein</fullName>
    </submittedName>
</protein>
<dbReference type="PANTHER" id="PTHR35095">
    <property type="entry name" value="OS05G0143300 PROTEIN"/>
    <property type="match status" value="1"/>
</dbReference>
<proteinExistence type="predicted"/>
<dbReference type="Proteomes" id="UP000187406">
    <property type="component" value="Unassembled WGS sequence"/>
</dbReference>
<dbReference type="PANTHER" id="PTHR35095:SF1">
    <property type="entry name" value="OS05G0143300 PROTEIN"/>
    <property type="match status" value="1"/>
</dbReference>
<feature type="region of interest" description="Disordered" evidence="1">
    <location>
        <begin position="258"/>
        <end position="278"/>
    </location>
</feature>
<comment type="caution">
    <text evidence="2">The sequence shown here is derived from an EMBL/GenBank/DDBJ whole genome shotgun (WGS) entry which is preliminary data.</text>
</comment>
<evidence type="ECO:0000313" key="3">
    <source>
        <dbReference type="Proteomes" id="UP000187406"/>
    </source>
</evidence>
<dbReference type="EMBL" id="BDDD01001849">
    <property type="protein sequence ID" value="GAV78719.1"/>
    <property type="molecule type" value="Genomic_DNA"/>
</dbReference>
<name>A0A1Q3CER4_CEPFO</name>
<accession>A0A1Q3CER4</accession>
<organism evidence="2 3">
    <name type="scientific">Cephalotus follicularis</name>
    <name type="common">Albany pitcher plant</name>
    <dbReference type="NCBI Taxonomy" id="3775"/>
    <lineage>
        <taxon>Eukaryota</taxon>
        <taxon>Viridiplantae</taxon>
        <taxon>Streptophyta</taxon>
        <taxon>Embryophyta</taxon>
        <taxon>Tracheophyta</taxon>
        <taxon>Spermatophyta</taxon>
        <taxon>Magnoliopsida</taxon>
        <taxon>eudicotyledons</taxon>
        <taxon>Gunneridae</taxon>
        <taxon>Pentapetalae</taxon>
        <taxon>rosids</taxon>
        <taxon>fabids</taxon>
        <taxon>Oxalidales</taxon>
        <taxon>Cephalotaceae</taxon>
        <taxon>Cephalotus</taxon>
    </lineage>
</organism>